<dbReference type="AlphaFoldDB" id="A0A812SD38"/>
<reference evidence="1" key="1">
    <citation type="submission" date="2021-02" db="EMBL/GenBank/DDBJ databases">
        <authorList>
            <person name="Dougan E. K."/>
            <person name="Rhodes N."/>
            <person name="Thang M."/>
            <person name="Chan C."/>
        </authorList>
    </citation>
    <scope>NUCLEOTIDE SEQUENCE</scope>
</reference>
<comment type="caution">
    <text evidence="1">The sequence shown here is derived from an EMBL/GenBank/DDBJ whole genome shotgun (WGS) entry which is preliminary data.</text>
</comment>
<evidence type="ECO:0000313" key="2">
    <source>
        <dbReference type="Proteomes" id="UP000649617"/>
    </source>
</evidence>
<dbReference type="EMBL" id="CAJNIZ010023588">
    <property type="protein sequence ID" value="CAE7470187.1"/>
    <property type="molecule type" value="Genomic_DNA"/>
</dbReference>
<gene>
    <name evidence="1" type="primary">SLC34A1</name>
    <name evidence="1" type="ORF">SPIL2461_LOCUS11888</name>
</gene>
<dbReference type="Proteomes" id="UP000649617">
    <property type="component" value="Unassembled WGS sequence"/>
</dbReference>
<keyword evidence="2" id="KW-1185">Reference proteome</keyword>
<sequence>HPRCHHWRGWPSVLHLQGNHRRCHGWQWRRHHLHIAYEVHCQPADGCLCGSEQGCHQSPVPGRAEGHRHA</sequence>
<name>A0A812SD38_SYMPI</name>
<feature type="non-terminal residue" evidence="1">
    <location>
        <position position="1"/>
    </location>
</feature>
<organism evidence="1 2">
    <name type="scientific">Symbiodinium pilosum</name>
    <name type="common">Dinoflagellate</name>
    <dbReference type="NCBI Taxonomy" id="2952"/>
    <lineage>
        <taxon>Eukaryota</taxon>
        <taxon>Sar</taxon>
        <taxon>Alveolata</taxon>
        <taxon>Dinophyceae</taxon>
        <taxon>Suessiales</taxon>
        <taxon>Symbiodiniaceae</taxon>
        <taxon>Symbiodinium</taxon>
    </lineage>
</organism>
<protein>
    <submittedName>
        <fullName evidence="1">SLC34A1 protein</fullName>
    </submittedName>
</protein>
<accession>A0A812SD38</accession>
<feature type="non-terminal residue" evidence="1">
    <location>
        <position position="70"/>
    </location>
</feature>
<evidence type="ECO:0000313" key="1">
    <source>
        <dbReference type="EMBL" id="CAE7470187.1"/>
    </source>
</evidence>
<proteinExistence type="predicted"/>